<evidence type="ECO:0000256" key="1">
    <source>
        <dbReference type="SAM" id="SignalP"/>
    </source>
</evidence>
<sequence length="87" mass="9325">MKKKISILLVSLIGFFLLSFDNSNAQEISTGEGIALAGVALGVYNAIDENCDDKRKEGTLQTRCKDGGCVTVSCISFRKACDKADDC</sequence>
<dbReference type="Proteomes" id="UP000249610">
    <property type="component" value="Unassembled WGS sequence"/>
</dbReference>
<comment type="caution">
    <text evidence="2">The sequence shown here is derived from an EMBL/GenBank/DDBJ whole genome shotgun (WGS) entry which is preliminary data.</text>
</comment>
<dbReference type="RefSeq" id="WP_111609930.1">
    <property type="nucleotide sequence ID" value="NZ_QLLK01000001.1"/>
</dbReference>
<feature type="chain" id="PRO_5016433639" evidence="1">
    <location>
        <begin position="26"/>
        <end position="87"/>
    </location>
</feature>
<reference evidence="2 3" key="1">
    <citation type="submission" date="2018-06" db="EMBL/GenBank/DDBJ databases">
        <title>Genomic Encyclopedia of Archaeal and Bacterial Type Strains, Phase II (KMG-II): from individual species to whole genera.</title>
        <authorList>
            <person name="Goeker M."/>
        </authorList>
    </citation>
    <scope>NUCLEOTIDE SEQUENCE [LARGE SCALE GENOMIC DNA]</scope>
    <source>
        <strain evidence="2 3">DSM 23446</strain>
    </source>
</reference>
<keyword evidence="1" id="KW-0732">Signal</keyword>
<name>A0A327PSV5_9BACT</name>
<evidence type="ECO:0000313" key="2">
    <source>
        <dbReference type="EMBL" id="RAI95248.1"/>
    </source>
</evidence>
<accession>A0A327PSV5</accession>
<dbReference type="EMBL" id="QLLK01000001">
    <property type="protein sequence ID" value="RAI95248.1"/>
    <property type="molecule type" value="Genomic_DNA"/>
</dbReference>
<keyword evidence="3" id="KW-1185">Reference proteome</keyword>
<evidence type="ECO:0000313" key="3">
    <source>
        <dbReference type="Proteomes" id="UP000249610"/>
    </source>
</evidence>
<organism evidence="2 3">
    <name type="scientific">Algoriphagus yeomjeoni</name>
    <dbReference type="NCBI Taxonomy" id="291403"/>
    <lineage>
        <taxon>Bacteria</taxon>
        <taxon>Pseudomonadati</taxon>
        <taxon>Bacteroidota</taxon>
        <taxon>Cytophagia</taxon>
        <taxon>Cytophagales</taxon>
        <taxon>Cyclobacteriaceae</taxon>
        <taxon>Algoriphagus</taxon>
    </lineage>
</organism>
<proteinExistence type="predicted"/>
<protein>
    <submittedName>
        <fullName evidence="2">Uncharacterized protein</fullName>
    </submittedName>
</protein>
<dbReference type="OrthoDB" id="9914558at2"/>
<dbReference type="AlphaFoldDB" id="A0A327PSV5"/>
<gene>
    <name evidence="2" type="ORF">LV83_00499</name>
</gene>
<feature type="signal peptide" evidence="1">
    <location>
        <begin position="1"/>
        <end position="25"/>
    </location>
</feature>